<sequence length="494" mass="53844">MNTSRYSRRAFLRNTAVTLGSAAVAENLLTACTVPGGGGTAAANTVTINYWDWFISQAPWVDNEIKLFQQAHPNIKVKKTTQAVDKYPDLFALAEKGNSTPDVFMIPSQPDFVTQINNKWVRPVDDIVPASFKSRFPDGAIREGSNVINGKLYSAPLSTGGPWAQLYLDNQNFKQAGLSNADGTPRAPQTWDEIINAAETIKKKSNGAVNGLYIGNKEGNQLAWGFHMFALAAGAPGGAWGNDYRTGKFTYASNRTYQDTIEFLLEFKKRGLVNNNALTLGDELARVNFTQHKGGMIIGGVWNQASWAAAGYKEYGMTSLVPPSGTPKAFFYTSTGGTFVAVSGNTKHAKEAGAWFDWIYSKEAGKRWVQMGEDLSIFAENNNPSIVADNKTFAQYVQEIKLARLGPDPTVRNPDVAKIKVPSYTPSINDLLTGIWSGQVKDIHGALSELEGKANAALAQGIKDAQGQGLKVSAQDYIFTDWDPNKDYITKPKA</sequence>
<dbReference type="RefSeq" id="WP_126629627.1">
    <property type="nucleotide sequence ID" value="NZ_BIFT01000002.1"/>
</dbReference>
<dbReference type="Proteomes" id="UP000287171">
    <property type="component" value="Unassembled WGS sequence"/>
</dbReference>
<dbReference type="Gene3D" id="3.40.190.10">
    <property type="entry name" value="Periplasmic binding protein-like II"/>
    <property type="match status" value="1"/>
</dbReference>
<proteinExistence type="predicted"/>
<comment type="caution">
    <text evidence="2">The sequence shown here is derived from an EMBL/GenBank/DDBJ whole genome shotgun (WGS) entry which is preliminary data.</text>
</comment>
<dbReference type="InterPro" id="IPR050490">
    <property type="entry name" value="Bact_solute-bd_prot1"/>
</dbReference>
<gene>
    <name evidence="2" type="ORF">KDA_48320</name>
</gene>
<feature type="chain" id="PRO_5019232503" description="Sugar ABC transporter substrate-binding protein" evidence="1">
    <location>
        <begin position="26"/>
        <end position="494"/>
    </location>
</feature>
<feature type="signal peptide" evidence="1">
    <location>
        <begin position="1"/>
        <end position="25"/>
    </location>
</feature>
<keyword evidence="3" id="KW-1185">Reference proteome</keyword>
<dbReference type="SUPFAM" id="SSF53850">
    <property type="entry name" value="Periplasmic binding protein-like II"/>
    <property type="match status" value="1"/>
</dbReference>
<organism evidence="2 3">
    <name type="scientific">Dictyobacter alpinus</name>
    <dbReference type="NCBI Taxonomy" id="2014873"/>
    <lineage>
        <taxon>Bacteria</taxon>
        <taxon>Bacillati</taxon>
        <taxon>Chloroflexota</taxon>
        <taxon>Ktedonobacteria</taxon>
        <taxon>Ktedonobacterales</taxon>
        <taxon>Dictyobacteraceae</taxon>
        <taxon>Dictyobacter</taxon>
    </lineage>
</organism>
<dbReference type="AlphaFoldDB" id="A0A402BD72"/>
<dbReference type="PANTHER" id="PTHR43649">
    <property type="entry name" value="ARABINOSE-BINDING PROTEIN-RELATED"/>
    <property type="match status" value="1"/>
</dbReference>
<dbReference type="Pfam" id="PF01547">
    <property type="entry name" value="SBP_bac_1"/>
    <property type="match status" value="1"/>
</dbReference>
<evidence type="ECO:0000313" key="3">
    <source>
        <dbReference type="Proteomes" id="UP000287171"/>
    </source>
</evidence>
<accession>A0A402BD72</accession>
<dbReference type="PANTHER" id="PTHR43649:SF12">
    <property type="entry name" value="DIACETYLCHITOBIOSE BINDING PROTEIN DASA"/>
    <property type="match status" value="1"/>
</dbReference>
<dbReference type="PROSITE" id="PS51318">
    <property type="entry name" value="TAT"/>
    <property type="match status" value="1"/>
</dbReference>
<evidence type="ECO:0000256" key="1">
    <source>
        <dbReference type="SAM" id="SignalP"/>
    </source>
</evidence>
<keyword evidence="1" id="KW-0732">Signal</keyword>
<protein>
    <recommendedName>
        <fullName evidence="4">Sugar ABC transporter substrate-binding protein</fullName>
    </recommendedName>
</protein>
<dbReference type="EMBL" id="BIFT01000002">
    <property type="protein sequence ID" value="GCE29348.1"/>
    <property type="molecule type" value="Genomic_DNA"/>
</dbReference>
<dbReference type="OrthoDB" id="9795467at2"/>
<reference evidence="3" key="1">
    <citation type="submission" date="2018-12" db="EMBL/GenBank/DDBJ databases">
        <title>Tengunoibacter tsumagoiensis gen. nov., sp. nov., Dictyobacter kobayashii sp. nov., D. alpinus sp. nov., and D. joshuensis sp. nov. and description of Dictyobacteraceae fam. nov. within the order Ktedonobacterales isolated from Tengu-no-mugimeshi.</title>
        <authorList>
            <person name="Wang C.M."/>
            <person name="Zheng Y."/>
            <person name="Sakai Y."/>
            <person name="Toyoda A."/>
            <person name="Minakuchi Y."/>
            <person name="Abe K."/>
            <person name="Yokota A."/>
            <person name="Yabe S."/>
        </authorList>
    </citation>
    <scope>NUCLEOTIDE SEQUENCE [LARGE SCALE GENOMIC DNA]</scope>
    <source>
        <strain evidence="3">Uno16</strain>
    </source>
</reference>
<evidence type="ECO:0000313" key="2">
    <source>
        <dbReference type="EMBL" id="GCE29348.1"/>
    </source>
</evidence>
<evidence type="ECO:0008006" key="4">
    <source>
        <dbReference type="Google" id="ProtNLM"/>
    </source>
</evidence>
<name>A0A402BD72_9CHLR</name>
<dbReference type="InterPro" id="IPR006059">
    <property type="entry name" value="SBP"/>
</dbReference>
<dbReference type="InterPro" id="IPR006311">
    <property type="entry name" value="TAT_signal"/>
</dbReference>